<keyword evidence="1" id="KW-0233">DNA recombination</keyword>
<proteinExistence type="predicted"/>
<feature type="non-terminal residue" evidence="3">
    <location>
        <position position="78"/>
    </location>
</feature>
<organism evidence="3">
    <name type="scientific">mine drainage metagenome</name>
    <dbReference type="NCBI Taxonomy" id="410659"/>
    <lineage>
        <taxon>unclassified sequences</taxon>
        <taxon>metagenomes</taxon>
        <taxon>ecological metagenomes</taxon>
    </lineage>
</organism>
<dbReference type="GO" id="GO:0006310">
    <property type="term" value="P:DNA recombination"/>
    <property type="evidence" value="ECO:0007669"/>
    <property type="project" value="UniProtKB-KW"/>
</dbReference>
<reference evidence="3" key="1">
    <citation type="submission" date="2013-08" db="EMBL/GenBank/DDBJ databases">
        <authorList>
            <person name="Mendez C."/>
            <person name="Richter M."/>
            <person name="Ferrer M."/>
            <person name="Sanchez J."/>
        </authorList>
    </citation>
    <scope>NUCLEOTIDE SEQUENCE</scope>
</reference>
<dbReference type="PROSITE" id="PS51898">
    <property type="entry name" value="TYR_RECOMBINASE"/>
    <property type="match status" value="1"/>
</dbReference>
<sequence>MDGGNLRREFMDAVKKAALAPFRFHDLRHTFASRLAMNGANDRTLQTLLGHKSQTMILRYAHLGPTHLWNAVEGLATL</sequence>
<evidence type="ECO:0000259" key="2">
    <source>
        <dbReference type="PROSITE" id="PS51898"/>
    </source>
</evidence>
<comment type="caution">
    <text evidence="3">The sequence shown here is derived from an EMBL/GenBank/DDBJ whole genome shotgun (WGS) entry which is preliminary data.</text>
</comment>
<dbReference type="SUPFAM" id="SSF56349">
    <property type="entry name" value="DNA breaking-rejoining enzymes"/>
    <property type="match status" value="1"/>
</dbReference>
<dbReference type="Pfam" id="PF00589">
    <property type="entry name" value="Phage_integrase"/>
    <property type="match status" value="1"/>
</dbReference>
<dbReference type="InterPro" id="IPR011010">
    <property type="entry name" value="DNA_brk_join_enz"/>
</dbReference>
<evidence type="ECO:0000256" key="1">
    <source>
        <dbReference type="ARBA" id="ARBA00023172"/>
    </source>
</evidence>
<gene>
    <name evidence="3" type="ORF">B1A_17237</name>
</gene>
<feature type="domain" description="Tyr recombinase" evidence="2">
    <location>
        <begin position="1"/>
        <end position="73"/>
    </location>
</feature>
<dbReference type="GO" id="GO:0015074">
    <property type="term" value="P:DNA integration"/>
    <property type="evidence" value="ECO:0007669"/>
    <property type="project" value="InterPro"/>
</dbReference>
<dbReference type="InterPro" id="IPR013762">
    <property type="entry name" value="Integrase-like_cat_sf"/>
</dbReference>
<dbReference type="GO" id="GO:0003677">
    <property type="term" value="F:DNA binding"/>
    <property type="evidence" value="ECO:0007669"/>
    <property type="project" value="InterPro"/>
</dbReference>
<name>T0YYI2_9ZZZZ</name>
<dbReference type="AlphaFoldDB" id="T0YYI2"/>
<reference evidence="3" key="2">
    <citation type="journal article" date="2014" name="ISME J.">
        <title>Microbial stratification in low pH oxic and suboxic macroscopic growths along an acid mine drainage.</title>
        <authorList>
            <person name="Mendez-Garcia C."/>
            <person name="Mesa V."/>
            <person name="Sprenger R.R."/>
            <person name="Richter M."/>
            <person name="Diez M.S."/>
            <person name="Solano J."/>
            <person name="Bargiela R."/>
            <person name="Golyshina O.V."/>
            <person name="Manteca A."/>
            <person name="Ramos J.L."/>
            <person name="Gallego J.R."/>
            <person name="Llorente I."/>
            <person name="Martins Dos Santos V.A."/>
            <person name="Jensen O.N."/>
            <person name="Pelaez A.I."/>
            <person name="Sanchez J."/>
            <person name="Ferrer M."/>
        </authorList>
    </citation>
    <scope>NUCLEOTIDE SEQUENCE</scope>
</reference>
<dbReference type="Gene3D" id="1.10.443.10">
    <property type="entry name" value="Intergrase catalytic core"/>
    <property type="match status" value="1"/>
</dbReference>
<evidence type="ECO:0000313" key="3">
    <source>
        <dbReference type="EMBL" id="EQD38083.1"/>
    </source>
</evidence>
<dbReference type="InterPro" id="IPR002104">
    <property type="entry name" value="Integrase_catalytic"/>
</dbReference>
<dbReference type="EMBL" id="AUZX01012675">
    <property type="protein sequence ID" value="EQD38083.1"/>
    <property type="molecule type" value="Genomic_DNA"/>
</dbReference>
<accession>T0YYI2</accession>
<protein>
    <submittedName>
        <fullName evidence="3">Phage integrase</fullName>
    </submittedName>
</protein>